<dbReference type="EMBL" id="SMMG02000001">
    <property type="protein sequence ID" value="KAA3489045.1"/>
    <property type="molecule type" value="Genomic_DNA"/>
</dbReference>
<gene>
    <name evidence="2" type="ORF">EPI10_032723</name>
</gene>
<evidence type="ECO:0000256" key="1">
    <source>
        <dbReference type="SAM" id="MobiDB-lite"/>
    </source>
</evidence>
<dbReference type="Proteomes" id="UP000325315">
    <property type="component" value="Unassembled WGS sequence"/>
</dbReference>
<evidence type="ECO:0000313" key="3">
    <source>
        <dbReference type="Proteomes" id="UP000325315"/>
    </source>
</evidence>
<dbReference type="AlphaFoldDB" id="A0A5B6X7S3"/>
<organism evidence="2 3">
    <name type="scientific">Gossypium australe</name>
    <dbReference type="NCBI Taxonomy" id="47621"/>
    <lineage>
        <taxon>Eukaryota</taxon>
        <taxon>Viridiplantae</taxon>
        <taxon>Streptophyta</taxon>
        <taxon>Embryophyta</taxon>
        <taxon>Tracheophyta</taxon>
        <taxon>Spermatophyta</taxon>
        <taxon>Magnoliopsida</taxon>
        <taxon>eudicotyledons</taxon>
        <taxon>Gunneridae</taxon>
        <taxon>Pentapetalae</taxon>
        <taxon>rosids</taxon>
        <taxon>malvids</taxon>
        <taxon>Malvales</taxon>
        <taxon>Malvaceae</taxon>
        <taxon>Malvoideae</taxon>
        <taxon>Gossypium</taxon>
    </lineage>
</organism>
<reference evidence="3" key="1">
    <citation type="journal article" date="2019" name="Plant Biotechnol. J.">
        <title>Genome sequencing of the Australian wild diploid species Gossypium australe highlights disease resistance and delayed gland morphogenesis.</title>
        <authorList>
            <person name="Cai Y."/>
            <person name="Cai X."/>
            <person name="Wang Q."/>
            <person name="Wang P."/>
            <person name="Zhang Y."/>
            <person name="Cai C."/>
            <person name="Xu Y."/>
            <person name="Wang K."/>
            <person name="Zhou Z."/>
            <person name="Wang C."/>
            <person name="Geng S."/>
            <person name="Li B."/>
            <person name="Dong Q."/>
            <person name="Hou Y."/>
            <person name="Wang H."/>
            <person name="Ai P."/>
            <person name="Liu Z."/>
            <person name="Yi F."/>
            <person name="Sun M."/>
            <person name="An G."/>
            <person name="Cheng J."/>
            <person name="Zhang Y."/>
            <person name="Shi Q."/>
            <person name="Xie Y."/>
            <person name="Shi X."/>
            <person name="Chang Y."/>
            <person name="Huang F."/>
            <person name="Chen Y."/>
            <person name="Hong S."/>
            <person name="Mi L."/>
            <person name="Sun Q."/>
            <person name="Zhang L."/>
            <person name="Zhou B."/>
            <person name="Peng R."/>
            <person name="Zhang X."/>
            <person name="Liu F."/>
        </authorList>
    </citation>
    <scope>NUCLEOTIDE SEQUENCE [LARGE SCALE GENOMIC DNA]</scope>
    <source>
        <strain evidence="3">cv. PA1801</strain>
    </source>
</reference>
<protein>
    <submittedName>
        <fullName evidence="2">Uncharacterized protein</fullName>
    </submittedName>
</protein>
<evidence type="ECO:0000313" key="2">
    <source>
        <dbReference type="EMBL" id="KAA3489045.1"/>
    </source>
</evidence>
<feature type="region of interest" description="Disordered" evidence="1">
    <location>
        <begin position="64"/>
        <end position="89"/>
    </location>
</feature>
<accession>A0A5B6X7S3</accession>
<sequence>MVAIRENPGQSQNTWPISSSPVLHLGQIGRQTLTQFDYCFCLFFLPPPVLVSIDLPILEFQSPPHSPAQSAMEQTLGRPNTPPVPGTIPSSSFPPCWAILNNVLDQLNI</sequence>
<proteinExistence type="predicted"/>
<keyword evidence="3" id="KW-1185">Reference proteome</keyword>
<comment type="caution">
    <text evidence="2">The sequence shown here is derived from an EMBL/GenBank/DDBJ whole genome shotgun (WGS) entry which is preliminary data.</text>
</comment>
<name>A0A5B6X7S3_9ROSI</name>